<feature type="compositionally biased region" description="Polar residues" evidence="1">
    <location>
        <begin position="84"/>
        <end position="95"/>
    </location>
</feature>
<dbReference type="AlphaFoldDB" id="A0A915MDN0"/>
<proteinExistence type="predicted"/>
<dbReference type="Proteomes" id="UP000887561">
    <property type="component" value="Unplaced"/>
</dbReference>
<evidence type="ECO:0000313" key="2">
    <source>
        <dbReference type="Proteomes" id="UP000887561"/>
    </source>
</evidence>
<accession>A0A915MDN0</accession>
<protein>
    <submittedName>
        <fullName evidence="3">Uncharacterized protein</fullName>
    </submittedName>
</protein>
<organism evidence="2 3">
    <name type="scientific">Meloidogyne javanica</name>
    <name type="common">Root-knot nematode worm</name>
    <dbReference type="NCBI Taxonomy" id="6303"/>
    <lineage>
        <taxon>Eukaryota</taxon>
        <taxon>Metazoa</taxon>
        <taxon>Ecdysozoa</taxon>
        <taxon>Nematoda</taxon>
        <taxon>Chromadorea</taxon>
        <taxon>Rhabditida</taxon>
        <taxon>Tylenchina</taxon>
        <taxon>Tylenchomorpha</taxon>
        <taxon>Tylenchoidea</taxon>
        <taxon>Meloidogynidae</taxon>
        <taxon>Meloidogyninae</taxon>
        <taxon>Meloidogyne</taxon>
        <taxon>Meloidogyne incognita group</taxon>
    </lineage>
</organism>
<feature type="compositionally biased region" description="Polar residues" evidence="1">
    <location>
        <begin position="38"/>
        <end position="53"/>
    </location>
</feature>
<feature type="region of interest" description="Disordered" evidence="1">
    <location>
        <begin position="1"/>
        <end position="126"/>
    </location>
</feature>
<reference evidence="3" key="1">
    <citation type="submission" date="2022-11" db="UniProtKB">
        <authorList>
            <consortium name="WormBaseParasite"/>
        </authorList>
    </citation>
    <scope>IDENTIFICATION</scope>
</reference>
<feature type="compositionally biased region" description="Polar residues" evidence="1">
    <location>
        <begin position="65"/>
        <end position="74"/>
    </location>
</feature>
<keyword evidence="2" id="KW-1185">Reference proteome</keyword>
<feature type="compositionally biased region" description="Low complexity" evidence="1">
    <location>
        <begin position="260"/>
        <end position="272"/>
    </location>
</feature>
<feature type="compositionally biased region" description="Basic and acidic residues" evidence="1">
    <location>
        <begin position="249"/>
        <end position="259"/>
    </location>
</feature>
<evidence type="ECO:0000313" key="3">
    <source>
        <dbReference type="WBParaSite" id="scaffold34886_cov239.g21952"/>
    </source>
</evidence>
<feature type="compositionally biased region" description="Basic and acidic residues" evidence="1">
    <location>
        <begin position="319"/>
        <end position="332"/>
    </location>
</feature>
<evidence type="ECO:0000256" key="1">
    <source>
        <dbReference type="SAM" id="MobiDB-lite"/>
    </source>
</evidence>
<dbReference type="WBParaSite" id="scaffold34886_cov239.g21952">
    <property type="protein sequence ID" value="scaffold34886_cov239.g21952"/>
    <property type="gene ID" value="scaffold34886_cov239.g21952"/>
</dbReference>
<feature type="region of interest" description="Disordered" evidence="1">
    <location>
        <begin position="249"/>
        <end position="332"/>
    </location>
</feature>
<name>A0A915MDN0_MELJA</name>
<feature type="compositionally biased region" description="Polar residues" evidence="1">
    <location>
        <begin position="296"/>
        <end position="317"/>
    </location>
</feature>
<feature type="compositionally biased region" description="Polar residues" evidence="1">
    <location>
        <begin position="367"/>
        <end position="386"/>
    </location>
</feature>
<sequence>MHSWINPDASESDLDASFDERISDAIPSTCGGRRRSGVKSNATNNKSTQNNIISPFLTPPRPERQTVQQNQPKLHSSRSRQTHDPNTTPLATRQLSAEKSRSNLVAARRSAQSPASIFSEDESLRQHREKIHNHPRPGNGATKLQELVNLPFRAVFGNKYGPSSTHRYYRPYSLQPPPIVNSCTPKPEHYRRAQLDHLVKRIREGELKRIQLSAQFSLFSKSTRQDLEEWELLNNELRLDARRRNYEENLREQEERERNTTTTNSLSTRPTTARSLPPAPILRKTPIPKTNVPRVSFTSPAIQSPNRNVVRSQSQRPPENPDTRKAKKYIENRGIEEEDRRVNYVIKWNSNQEQLRKAKRANPRINLKSNPTSVFQYIPENSSTRR</sequence>
<feature type="region of interest" description="Disordered" evidence="1">
    <location>
        <begin position="357"/>
        <end position="386"/>
    </location>
</feature>